<dbReference type="PANTHER" id="PTHR22946">
    <property type="entry name" value="DIENELACTONE HYDROLASE DOMAIN-CONTAINING PROTEIN-RELATED"/>
    <property type="match status" value="1"/>
</dbReference>
<dbReference type="PANTHER" id="PTHR22946:SF9">
    <property type="entry name" value="POLYKETIDE TRANSFERASE AF380"/>
    <property type="match status" value="1"/>
</dbReference>
<dbReference type="EMBL" id="JAOTPO010000002">
    <property type="protein sequence ID" value="MDE5412567.1"/>
    <property type="molecule type" value="Genomic_DNA"/>
</dbReference>
<keyword evidence="1 3" id="KW-0378">Hydrolase</keyword>
<organism evidence="3 4">
    <name type="scientific">Alkalihalobacterium chitinilyticum</name>
    <dbReference type="NCBI Taxonomy" id="2980103"/>
    <lineage>
        <taxon>Bacteria</taxon>
        <taxon>Bacillati</taxon>
        <taxon>Bacillota</taxon>
        <taxon>Bacilli</taxon>
        <taxon>Bacillales</taxon>
        <taxon>Bacillaceae</taxon>
        <taxon>Alkalihalobacterium</taxon>
    </lineage>
</organism>
<feature type="domain" description="Peptidase S9 prolyl oligopeptidase catalytic" evidence="2">
    <location>
        <begin position="88"/>
        <end position="240"/>
    </location>
</feature>
<dbReference type="RefSeq" id="WP_275117197.1">
    <property type="nucleotide sequence ID" value="NZ_JAOTPO010000002.1"/>
</dbReference>
<keyword evidence="4" id="KW-1185">Reference proteome</keyword>
<comment type="caution">
    <text evidence="3">The sequence shown here is derived from an EMBL/GenBank/DDBJ whole genome shotgun (WGS) entry which is preliminary data.</text>
</comment>
<evidence type="ECO:0000259" key="2">
    <source>
        <dbReference type="Pfam" id="PF00326"/>
    </source>
</evidence>
<name>A0ABT5VAS1_9BACI</name>
<dbReference type="GO" id="GO:0016787">
    <property type="term" value="F:hydrolase activity"/>
    <property type="evidence" value="ECO:0007669"/>
    <property type="project" value="UniProtKB-KW"/>
</dbReference>
<dbReference type="InterPro" id="IPR050261">
    <property type="entry name" value="FrsA_esterase"/>
</dbReference>
<evidence type="ECO:0000313" key="3">
    <source>
        <dbReference type="EMBL" id="MDE5412567.1"/>
    </source>
</evidence>
<reference evidence="3" key="1">
    <citation type="submission" date="2024-05" db="EMBL/GenBank/DDBJ databases">
        <title>Alkalihalobacillus sp. strain MEB203 novel alkaliphilic bacterium from Lonar Lake, India.</title>
        <authorList>
            <person name="Joshi A."/>
            <person name="Thite S."/>
            <person name="Mengade P."/>
        </authorList>
    </citation>
    <scope>NUCLEOTIDE SEQUENCE</scope>
    <source>
        <strain evidence="3">MEB 203</strain>
    </source>
</reference>
<dbReference type="InterPro" id="IPR001375">
    <property type="entry name" value="Peptidase_S9_cat"/>
</dbReference>
<dbReference type="Proteomes" id="UP001148125">
    <property type="component" value="Unassembled WGS sequence"/>
</dbReference>
<gene>
    <name evidence="3" type="ORF">N7Z68_04155</name>
</gene>
<proteinExistence type="predicted"/>
<protein>
    <submittedName>
        <fullName evidence="3">Alpha/beta hydrolase</fullName>
    </submittedName>
</protein>
<dbReference type="InterPro" id="IPR029058">
    <property type="entry name" value="AB_hydrolase_fold"/>
</dbReference>
<sequence>MYSIVRETIASIPTLHVAKAENFHHNLPLILFQHGYTSAKEHNLHYAYLLAEKGFRVVLPDAIHHGERENNIPYEQRELLFWDIVLRSIEEIGQLKEELDNRGLIQRDKIALAGTSMGGIVTFGALTQYDWIEAGISLMGCPNYEDLAKTHMSLLEKQNKVSDQLLSQIQEKINILTDYDLSKQLDKIRHKPLFIWHGEKDDVVPYSMTKQFIARVEQTLPEEERNLTFMSDSLADHKVSREGLLSLVEWLDLQMIRTKDKAR</sequence>
<evidence type="ECO:0000256" key="1">
    <source>
        <dbReference type="ARBA" id="ARBA00022801"/>
    </source>
</evidence>
<accession>A0ABT5VAS1</accession>
<dbReference type="SUPFAM" id="SSF53474">
    <property type="entry name" value="alpha/beta-Hydrolases"/>
    <property type="match status" value="1"/>
</dbReference>
<dbReference type="Gene3D" id="3.40.50.1820">
    <property type="entry name" value="alpha/beta hydrolase"/>
    <property type="match status" value="1"/>
</dbReference>
<evidence type="ECO:0000313" key="4">
    <source>
        <dbReference type="Proteomes" id="UP001148125"/>
    </source>
</evidence>
<dbReference type="Pfam" id="PF00326">
    <property type="entry name" value="Peptidase_S9"/>
    <property type="match status" value="1"/>
</dbReference>